<organism evidence="2 3">
    <name type="scientific">Oleoguttula mirabilis</name>
    <dbReference type="NCBI Taxonomy" id="1507867"/>
    <lineage>
        <taxon>Eukaryota</taxon>
        <taxon>Fungi</taxon>
        <taxon>Dikarya</taxon>
        <taxon>Ascomycota</taxon>
        <taxon>Pezizomycotina</taxon>
        <taxon>Dothideomycetes</taxon>
        <taxon>Dothideomycetidae</taxon>
        <taxon>Mycosphaerellales</taxon>
        <taxon>Teratosphaeriaceae</taxon>
        <taxon>Oleoguttula</taxon>
    </lineage>
</organism>
<accession>A0AAV9JE85</accession>
<evidence type="ECO:0000256" key="1">
    <source>
        <dbReference type="SAM" id="MobiDB-lite"/>
    </source>
</evidence>
<protein>
    <submittedName>
        <fullName evidence="2">Uncharacterized protein</fullName>
    </submittedName>
</protein>
<dbReference type="Proteomes" id="UP001324427">
    <property type="component" value="Unassembled WGS sequence"/>
</dbReference>
<evidence type="ECO:0000313" key="3">
    <source>
        <dbReference type="Proteomes" id="UP001324427"/>
    </source>
</evidence>
<dbReference type="EMBL" id="JAVFHQ010000034">
    <property type="protein sequence ID" value="KAK4543183.1"/>
    <property type="molecule type" value="Genomic_DNA"/>
</dbReference>
<comment type="caution">
    <text evidence="2">The sequence shown here is derived from an EMBL/GenBank/DDBJ whole genome shotgun (WGS) entry which is preliminary data.</text>
</comment>
<feature type="region of interest" description="Disordered" evidence="1">
    <location>
        <begin position="49"/>
        <end position="87"/>
    </location>
</feature>
<keyword evidence="3" id="KW-1185">Reference proteome</keyword>
<proteinExistence type="predicted"/>
<reference evidence="2 3" key="1">
    <citation type="submission" date="2021-11" db="EMBL/GenBank/DDBJ databases">
        <title>Black yeast isolated from Biological Soil Crust.</title>
        <authorList>
            <person name="Kurbessoian T."/>
        </authorList>
    </citation>
    <scope>NUCLEOTIDE SEQUENCE [LARGE SCALE GENOMIC DNA]</scope>
    <source>
        <strain evidence="2 3">CCFEE 5522</strain>
    </source>
</reference>
<sequence>MASGDDTNGWIHPDRMNLNPAFAGDKDIIVHGRTPTFTGRGDEVPNAFDFGSGQPLPPSRNPIKKDAGREGSPEFGGGTHGESPFRSFSRTADIPLLDYMRGRKVSPFFLQEIDMFLAAHPEIAYHQPRFANSINHWPPLDAYKFFIKGYTKPARYVEGALPDLYNIPLPKVLVPIASVYDTELAEFFDGYDYRVDLLRKVDDEVTRLVNTLYRGERVTFAQRKLIGYTLYGNVVDAYKYFEYNYQEEWLAHRYLPEHVVLSELPKKDNYTMPMPRQMAQACEDEEAQRSNPHTRARMARANDAGVDVIEVLLEDFTAALCRQGLRRSEIEHMRREAIRNIDHQRESREGRDIVDMVMSRARGTGPEDFHRKPDKKVSARMSKIHKLAHSLRRLLAQETAMYEDNLEWVALSITKTRQRVERELVNEVAIAAQQAGTMNMRDVQQWQVLFARKEHEKREQAGRRIDVLRELSRYL</sequence>
<feature type="compositionally biased region" description="Basic and acidic residues" evidence="1">
    <location>
        <begin position="63"/>
        <end position="72"/>
    </location>
</feature>
<dbReference type="AlphaFoldDB" id="A0AAV9JE85"/>
<name>A0AAV9JE85_9PEZI</name>
<gene>
    <name evidence="2" type="ORF">LTR36_005733</name>
</gene>
<evidence type="ECO:0000313" key="2">
    <source>
        <dbReference type="EMBL" id="KAK4543183.1"/>
    </source>
</evidence>